<feature type="region of interest" description="Disordered" evidence="1">
    <location>
        <begin position="1"/>
        <end position="39"/>
    </location>
</feature>
<reference evidence="2 3" key="1">
    <citation type="submission" date="2024-06" db="EMBL/GenBank/DDBJ databases">
        <title>Complete genome of Phlyctema vagabunda strain 19-DSS-EL-015.</title>
        <authorList>
            <person name="Fiorenzani C."/>
        </authorList>
    </citation>
    <scope>NUCLEOTIDE SEQUENCE [LARGE SCALE GENOMIC DNA]</scope>
    <source>
        <strain evidence="2 3">19-DSS-EL-015</strain>
    </source>
</reference>
<dbReference type="Proteomes" id="UP001629113">
    <property type="component" value="Unassembled WGS sequence"/>
</dbReference>
<comment type="caution">
    <text evidence="2">The sequence shown here is derived from an EMBL/GenBank/DDBJ whole genome shotgun (WGS) entry which is preliminary data.</text>
</comment>
<feature type="region of interest" description="Disordered" evidence="1">
    <location>
        <begin position="56"/>
        <end position="100"/>
    </location>
</feature>
<accession>A0ABR4PGC0</accession>
<sequence>MSSTQTETETETASSPTKTHMAQRPSRFIEGAPLTRTPTSNELFFNILSEMDEFEAARARKSKNSSHRGSASSADSSTEVTNTMRFHEDEKMNPRVPFDARRQRQSFDVFTSRWAPVEQDVQEGIEKAAKLGQKVKGRLRALTANSGTRDQVKMLPYPGT</sequence>
<evidence type="ECO:0000256" key="1">
    <source>
        <dbReference type="SAM" id="MobiDB-lite"/>
    </source>
</evidence>
<proteinExistence type="predicted"/>
<feature type="compositionally biased region" description="Low complexity" evidence="1">
    <location>
        <begin position="1"/>
        <end position="19"/>
    </location>
</feature>
<dbReference type="EMBL" id="JBFCZG010000005">
    <property type="protein sequence ID" value="KAL3422061.1"/>
    <property type="molecule type" value="Genomic_DNA"/>
</dbReference>
<protein>
    <submittedName>
        <fullName evidence="2">Uncharacterized protein</fullName>
    </submittedName>
</protein>
<evidence type="ECO:0000313" key="3">
    <source>
        <dbReference type="Proteomes" id="UP001629113"/>
    </source>
</evidence>
<feature type="compositionally biased region" description="Low complexity" evidence="1">
    <location>
        <begin position="67"/>
        <end position="77"/>
    </location>
</feature>
<feature type="compositionally biased region" description="Basic and acidic residues" evidence="1">
    <location>
        <begin position="85"/>
        <end position="100"/>
    </location>
</feature>
<organism evidence="2 3">
    <name type="scientific">Phlyctema vagabunda</name>
    <dbReference type="NCBI Taxonomy" id="108571"/>
    <lineage>
        <taxon>Eukaryota</taxon>
        <taxon>Fungi</taxon>
        <taxon>Dikarya</taxon>
        <taxon>Ascomycota</taxon>
        <taxon>Pezizomycotina</taxon>
        <taxon>Leotiomycetes</taxon>
        <taxon>Helotiales</taxon>
        <taxon>Dermateaceae</taxon>
        <taxon>Phlyctema</taxon>
    </lineage>
</organism>
<gene>
    <name evidence="2" type="ORF">PVAG01_06217</name>
</gene>
<name>A0ABR4PGC0_9HELO</name>
<evidence type="ECO:0000313" key="2">
    <source>
        <dbReference type="EMBL" id="KAL3422061.1"/>
    </source>
</evidence>
<keyword evidence="3" id="KW-1185">Reference proteome</keyword>